<feature type="compositionally biased region" description="Polar residues" evidence="1">
    <location>
        <begin position="1"/>
        <end position="11"/>
    </location>
</feature>
<dbReference type="GeneID" id="63771862"/>
<dbReference type="EMBL" id="MCFJ01000005">
    <property type="protein sequence ID" value="ORY66323.1"/>
    <property type="molecule type" value="Genomic_DNA"/>
</dbReference>
<dbReference type="RefSeq" id="XP_040717287.1">
    <property type="nucleotide sequence ID" value="XM_040855650.1"/>
</dbReference>
<feature type="compositionally biased region" description="Polar residues" evidence="1">
    <location>
        <begin position="271"/>
        <end position="283"/>
    </location>
</feature>
<feature type="region of interest" description="Disordered" evidence="1">
    <location>
        <begin position="564"/>
        <end position="644"/>
    </location>
</feature>
<keyword evidence="4" id="KW-1185">Reference proteome</keyword>
<sequence length="1137" mass="126216">MSSLYTVSPSSLYDHRDHSQDHLREPYLTGGSHHNHNQPVTPAESQLLSPYSSHIRSNSASPIANSNTPAESSSTLSIYQSDFSGDLDDPFFGVNFDNLNGGSPTFLEDQLRFGSTEHLDTNHIPMQNQGTYDAGSHLNFAKPLSEPVASSLSSQNNYDGGFYTGSGATASHQHHSNVSQPEPEPVLRDSNQSAPQPTLDTNAVNWSSDGRLAPAALNMAAQSPRVMVSEWGRDEQCAVHPVARTSARGTESPRTMRSALSNNDVISTETLHRSSVSRDTQGNWGRDAATGHRGLGPEDRPSAETLSINQLDAGRQVTERNQLVDAWVADAAENADRIATDAIDATYYPPGADKNSSDDIPLGNNTENKYISGQAYYQTETQGGGLTQEDIEIMQQSRNWGDAPMVHSISQMGSSRHQPESSQAAIAKFEMMCRDNDSIVSRAATWGTRRRSLPSLVDVEGVLNGNFLKKLSLKADSSRRPSLLRKIPSLVRRPSASQLLKRKGSNADETASDELAHPDRRESRDSLAPPSRSTSWGIKQKPTPSLNTALVGMATNAAAIGTSHARSGSISATSITSPKSSFGFPNVKNSLRRPRSKTELPKGNTEGVSNIVGMLKKQGGPPVAQLARSQPNFEKDDDDESDDYHLDDSDMNIETGKGEDIIPTLAGFQQHIRRLNPNLPHSNQYLVDRIAHHMIIRYKNLQKSKIKHLKAVNQYNCQSGVLCIAQGGSAQPLDSRGDTRGVDPLSARPDSSDGDSTPRKGDINHESFPTGIPMPPTTTLPAEFECQLCYTRKKFQKPSEWTKHVHEDVQPFTCTWDQCRDPKMFKRKADWVRHENEGHRHLEWWTCDVDDCRHTCYRRDNFLQHLVREHKFQEPKVKTKAAIKKAGGNDLTWQKVERCHVETRRRPQDEPCRFCGKTFPTWKKLTVHLSKHMEYISLPALKLVATEQLNEDTSISPVSPVQHPSPRNFPMPIKQEPQAVSPHTPQRPHAFSNPNPVEYDSHSPFGYSNMPRAQMQPSFYNQNHAAPQQFDAQPRLPPSGLMMLPTTGFAQQQQYHTLPVTTGVPYEQAANTSYMSMPNQLEPFPLLEQFGIQDTSGGQHPYDTMTDPIMQNVEQQYSNQGSVSPYPRSPHQGHTRF</sequence>
<feature type="compositionally biased region" description="Basic and acidic residues" evidence="1">
    <location>
        <begin position="756"/>
        <end position="765"/>
    </location>
</feature>
<feature type="region of interest" description="Disordered" evidence="1">
    <location>
        <begin position="1"/>
        <end position="73"/>
    </location>
</feature>
<evidence type="ECO:0000313" key="3">
    <source>
        <dbReference type="EMBL" id="ORY66323.1"/>
    </source>
</evidence>
<feature type="compositionally biased region" description="Polar residues" evidence="1">
    <location>
        <begin position="531"/>
        <end position="544"/>
    </location>
</feature>
<dbReference type="PANTHER" id="PTHR35391:SF3">
    <property type="entry name" value="FINGER DOMAIN PROTEIN, PUTATIVE (AFU_ORTHOLOGUE AFUA_8G04300)-RELATED"/>
    <property type="match status" value="1"/>
</dbReference>
<dbReference type="SMART" id="SM00355">
    <property type="entry name" value="ZnF_C2H2"/>
    <property type="match status" value="3"/>
</dbReference>
<protein>
    <recommendedName>
        <fullName evidence="2">C2H2-type domain-containing protein</fullName>
    </recommendedName>
</protein>
<reference evidence="3 4" key="1">
    <citation type="submission" date="2016-07" db="EMBL/GenBank/DDBJ databases">
        <title>Pervasive Adenine N6-methylation of Active Genes in Fungi.</title>
        <authorList>
            <consortium name="DOE Joint Genome Institute"/>
            <person name="Mondo S.J."/>
            <person name="Dannebaum R.O."/>
            <person name="Kuo R.C."/>
            <person name="Labutti K."/>
            <person name="Haridas S."/>
            <person name="Kuo A."/>
            <person name="Salamov A."/>
            <person name="Ahrendt S.R."/>
            <person name="Lipzen A."/>
            <person name="Sullivan W."/>
            <person name="Andreopoulos W.B."/>
            <person name="Clum A."/>
            <person name="Lindquist E."/>
            <person name="Daum C."/>
            <person name="Ramamoorthy G.K."/>
            <person name="Gryganskyi A."/>
            <person name="Culley D."/>
            <person name="Magnuson J.K."/>
            <person name="James T.Y."/>
            <person name="O'Malley M.A."/>
            <person name="Stajich J.E."/>
            <person name="Spatafora J.W."/>
            <person name="Visel A."/>
            <person name="Grigoriev I.V."/>
        </authorList>
    </citation>
    <scope>NUCLEOTIDE SEQUENCE [LARGE SCALE GENOMIC DNA]</scope>
    <source>
        <strain evidence="3 4">CBS 129021</strain>
    </source>
</reference>
<feature type="region of interest" description="Disordered" evidence="1">
    <location>
        <begin position="271"/>
        <end position="303"/>
    </location>
</feature>
<accession>A0A1Y2E441</accession>
<organism evidence="3 4">
    <name type="scientific">Pseudomassariella vexata</name>
    <dbReference type="NCBI Taxonomy" id="1141098"/>
    <lineage>
        <taxon>Eukaryota</taxon>
        <taxon>Fungi</taxon>
        <taxon>Dikarya</taxon>
        <taxon>Ascomycota</taxon>
        <taxon>Pezizomycotina</taxon>
        <taxon>Sordariomycetes</taxon>
        <taxon>Xylariomycetidae</taxon>
        <taxon>Amphisphaeriales</taxon>
        <taxon>Pseudomassariaceae</taxon>
        <taxon>Pseudomassariella</taxon>
    </lineage>
</organism>
<feature type="region of interest" description="Disordered" evidence="1">
    <location>
        <begin position="347"/>
        <end position="366"/>
    </location>
</feature>
<dbReference type="PROSITE" id="PS00028">
    <property type="entry name" value="ZINC_FINGER_C2H2_1"/>
    <property type="match status" value="2"/>
</dbReference>
<feature type="region of interest" description="Disordered" evidence="1">
    <location>
        <begin position="1117"/>
        <end position="1137"/>
    </location>
</feature>
<evidence type="ECO:0000313" key="4">
    <source>
        <dbReference type="Proteomes" id="UP000193689"/>
    </source>
</evidence>
<proteinExistence type="predicted"/>
<feature type="region of interest" description="Disordered" evidence="1">
    <location>
        <begin position="730"/>
        <end position="774"/>
    </location>
</feature>
<feature type="domain" description="C2H2-type" evidence="2">
    <location>
        <begin position="847"/>
        <end position="870"/>
    </location>
</feature>
<feature type="compositionally biased region" description="Polar residues" evidence="1">
    <location>
        <begin position="564"/>
        <end position="580"/>
    </location>
</feature>
<dbReference type="InterPro" id="IPR058925">
    <property type="entry name" value="zf-C2H2_AcuF"/>
</dbReference>
<feature type="compositionally biased region" description="Basic and acidic residues" evidence="1">
    <location>
        <begin position="514"/>
        <end position="525"/>
    </location>
</feature>
<name>A0A1Y2E441_9PEZI</name>
<dbReference type="InterPro" id="IPR013087">
    <property type="entry name" value="Znf_C2H2_type"/>
</dbReference>
<feature type="compositionally biased region" description="Polar residues" evidence="1">
    <location>
        <begin position="189"/>
        <end position="206"/>
    </location>
</feature>
<dbReference type="Proteomes" id="UP000193689">
    <property type="component" value="Unassembled WGS sequence"/>
</dbReference>
<evidence type="ECO:0000256" key="1">
    <source>
        <dbReference type="SAM" id="MobiDB-lite"/>
    </source>
</evidence>
<dbReference type="InParanoid" id="A0A1Y2E441"/>
<dbReference type="STRING" id="1141098.A0A1Y2E441"/>
<dbReference type="Pfam" id="PF26082">
    <property type="entry name" value="zf-C2H2_AcuF"/>
    <property type="match status" value="1"/>
</dbReference>
<evidence type="ECO:0000259" key="2">
    <source>
        <dbReference type="PROSITE" id="PS00028"/>
    </source>
</evidence>
<feature type="compositionally biased region" description="Polar residues" evidence="1">
    <location>
        <begin position="166"/>
        <end position="180"/>
    </location>
</feature>
<feature type="domain" description="C2H2-type" evidence="2">
    <location>
        <begin position="912"/>
        <end position="932"/>
    </location>
</feature>
<dbReference type="PANTHER" id="PTHR35391">
    <property type="entry name" value="C2H2-TYPE DOMAIN-CONTAINING PROTEIN-RELATED"/>
    <property type="match status" value="1"/>
</dbReference>
<feature type="region of interest" description="Disordered" evidence="1">
    <location>
        <begin position="494"/>
        <end position="544"/>
    </location>
</feature>
<gene>
    <name evidence="3" type="ORF">BCR38DRAFT_338876</name>
</gene>
<feature type="compositionally biased region" description="Polar residues" evidence="1">
    <location>
        <begin position="37"/>
        <end position="73"/>
    </location>
</feature>
<feature type="compositionally biased region" description="Basic and acidic residues" evidence="1">
    <location>
        <begin position="13"/>
        <end position="25"/>
    </location>
</feature>
<comment type="caution">
    <text evidence="3">The sequence shown here is derived from an EMBL/GenBank/DDBJ whole genome shotgun (WGS) entry which is preliminary data.</text>
</comment>
<dbReference type="OrthoDB" id="5315052at2759"/>
<dbReference type="AlphaFoldDB" id="A0A1Y2E441"/>
<feature type="region of interest" description="Disordered" evidence="1">
    <location>
        <begin position="163"/>
        <end position="206"/>
    </location>
</feature>